<organism evidence="1 2">
    <name type="scientific">Neurospora tetrasperma (strain FGSC 2508 / ATCC MYA-4615 / P0657)</name>
    <dbReference type="NCBI Taxonomy" id="510951"/>
    <lineage>
        <taxon>Eukaryota</taxon>
        <taxon>Fungi</taxon>
        <taxon>Dikarya</taxon>
        <taxon>Ascomycota</taxon>
        <taxon>Pezizomycotina</taxon>
        <taxon>Sordariomycetes</taxon>
        <taxon>Sordariomycetidae</taxon>
        <taxon>Sordariales</taxon>
        <taxon>Sordariaceae</taxon>
        <taxon>Neurospora</taxon>
    </lineage>
</organism>
<dbReference type="Proteomes" id="UP000008065">
    <property type="component" value="Unassembled WGS sequence"/>
</dbReference>
<dbReference type="VEuPathDB" id="FungiDB:NEUTE1DRAFT_118724"/>
<keyword evidence="2" id="KW-1185">Reference proteome</keyword>
<reference evidence="2" key="1">
    <citation type="journal article" date="2011" name="Genetics">
        <title>Massive changes in genome architecture accompany the transition to self-fertility in the filamentous fungus Neurospora tetrasperma.</title>
        <authorList>
            <person name="Ellison C.E."/>
            <person name="Stajich J.E."/>
            <person name="Jacobson D.J."/>
            <person name="Natvig D.O."/>
            <person name="Lapidus A."/>
            <person name="Foster B."/>
            <person name="Aerts A."/>
            <person name="Riley R."/>
            <person name="Lindquist E.A."/>
            <person name="Grigoriev I.V."/>
            <person name="Taylor J.W."/>
        </authorList>
    </citation>
    <scope>NUCLEOTIDE SEQUENCE [LARGE SCALE GENOMIC DNA]</scope>
    <source>
        <strain evidence="2">FGSC 2508 / P0657</strain>
    </source>
</reference>
<sequence length="73" mass="8216">MDGFPETSQQIQIGIFDAISKPLYQHLFSFLSSFLLSFLASNCDLKRGSIDVLQTIEMAYGRRSSSLIRAIKN</sequence>
<dbReference type="HOGENOM" id="CLU_2711648_0_0_1"/>
<evidence type="ECO:0000313" key="1">
    <source>
        <dbReference type="EMBL" id="EGO52312.1"/>
    </source>
</evidence>
<accession>F8N1I1</accession>
<feature type="non-terminal residue" evidence="1">
    <location>
        <position position="73"/>
    </location>
</feature>
<dbReference type="KEGG" id="nte:NEUTE1DRAFT118724"/>
<dbReference type="GeneID" id="20823641"/>
<evidence type="ECO:0000313" key="2">
    <source>
        <dbReference type="Proteomes" id="UP000008065"/>
    </source>
</evidence>
<gene>
    <name evidence="1" type="ORF">NEUTE1DRAFT_118724</name>
</gene>
<dbReference type="RefSeq" id="XP_009855952.1">
    <property type="nucleotide sequence ID" value="XM_009857650.1"/>
</dbReference>
<proteinExistence type="predicted"/>
<protein>
    <submittedName>
        <fullName evidence="1">Uncharacterized protein</fullName>
    </submittedName>
</protein>
<dbReference type="EMBL" id="GL891382">
    <property type="protein sequence ID" value="EGO52312.1"/>
    <property type="molecule type" value="Genomic_DNA"/>
</dbReference>
<dbReference type="AlphaFoldDB" id="F8N1I1"/>
<name>F8N1I1_NEUT8</name>